<evidence type="ECO:0000313" key="2">
    <source>
        <dbReference type="Proteomes" id="UP000187203"/>
    </source>
</evidence>
<keyword evidence="2" id="KW-1185">Reference proteome</keyword>
<reference evidence="2" key="1">
    <citation type="submission" date="2013-09" db="EMBL/GenBank/DDBJ databases">
        <title>Corchorus olitorius genome sequencing.</title>
        <authorList>
            <person name="Alam M."/>
            <person name="Haque M.S."/>
            <person name="Islam M.S."/>
            <person name="Emdad E.M."/>
            <person name="Islam M.M."/>
            <person name="Ahmed B."/>
            <person name="Halim A."/>
            <person name="Hossen Q.M.M."/>
            <person name="Hossain M.Z."/>
            <person name="Ahmed R."/>
            <person name="Khan M.M."/>
            <person name="Islam R."/>
            <person name="Rashid M.M."/>
            <person name="Khan S.A."/>
            <person name="Rahman M.S."/>
            <person name="Alam M."/>
            <person name="Yahiya A.S."/>
            <person name="Khan M.S."/>
            <person name="Azam M.S."/>
            <person name="Haque T."/>
            <person name="Lashkar M.Z.H."/>
            <person name="Akhand A.I."/>
            <person name="Morshed G."/>
            <person name="Roy S."/>
            <person name="Uddin K.S."/>
            <person name="Rabeya T."/>
            <person name="Hossain A.S."/>
            <person name="Chowdhury A."/>
            <person name="Snigdha A.R."/>
            <person name="Mortoza M.S."/>
            <person name="Matin S.A."/>
            <person name="Hoque S.M.E."/>
            <person name="Islam M.K."/>
            <person name="Roy D.K."/>
            <person name="Haider R."/>
            <person name="Moosa M.M."/>
            <person name="Elias S.M."/>
            <person name="Hasan A.M."/>
            <person name="Jahan S."/>
            <person name="Shafiuddin M."/>
            <person name="Mahmood N."/>
            <person name="Shommy N.S."/>
        </authorList>
    </citation>
    <scope>NUCLEOTIDE SEQUENCE [LARGE SCALE GENOMIC DNA]</scope>
    <source>
        <strain evidence="2">cv. O-4</strain>
    </source>
</reference>
<dbReference type="Proteomes" id="UP000187203">
    <property type="component" value="Unassembled WGS sequence"/>
</dbReference>
<comment type="caution">
    <text evidence="1">The sequence shown here is derived from an EMBL/GenBank/DDBJ whole genome shotgun (WGS) entry which is preliminary data.</text>
</comment>
<protein>
    <submittedName>
        <fullName evidence="1">DNA binding protein</fullName>
    </submittedName>
</protein>
<name>A0A1R3ICN7_9ROSI</name>
<accession>A0A1R3ICN7</accession>
<dbReference type="EMBL" id="AWUE01018442">
    <property type="protein sequence ID" value="OMO80353.1"/>
    <property type="molecule type" value="Genomic_DNA"/>
</dbReference>
<evidence type="ECO:0000313" key="1">
    <source>
        <dbReference type="EMBL" id="OMO80353.1"/>
    </source>
</evidence>
<sequence>MNQLPPFDELNSVGQQLIKISEVEIDLKYSNMELDHQDMVRRNDVIRDLMKLLIGMQRLYLDQISIDAILKWLDINDFELPDAGEIARKLQHSHIQQELYSRGIIDYCLPTICPRESVDKLYKISLKIPMPRVILNQNDEAAVLLTTLANFGIHMILKFTLDPAIGSVTYFMHLLLDLLGHGTIATPCHTCGSQDHGSTAELVDPYQSKILLYNARGAATTSFYTDIAKHFHSRKPHLTVVTETRLPGKFASKLRDF</sequence>
<proteinExistence type="predicted"/>
<dbReference type="AlphaFoldDB" id="A0A1R3ICN7"/>
<gene>
    <name evidence="1" type="ORF">COLO4_24121</name>
</gene>
<organism evidence="1 2">
    <name type="scientific">Corchorus olitorius</name>
    <dbReference type="NCBI Taxonomy" id="93759"/>
    <lineage>
        <taxon>Eukaryota</taxon>
        <taxon>Viridiplantae</taxon>
        <taxon>Streptophyta</taxon>
        <taxon>Embryophyta</taxon>
        <taxon>Tracheophyta</taxon>
        <taxon>Spermatophyta</taxon>
        <taxon>Magnoliopsida</taxon>
        <taxon>eudicotyledons</taxon>
        <taxon>Gunneridae</taxon>
        <taxon>Pentapetalae</taxon>
        <taxon>rosids</taxon>
        <taxon>malvids</taxon>
        <taxon>Malvales</taxon>
        <taxon>Malvaceae</taxon>
        <taxon>Grewioideae</taxon>
        <taxon>Apeibeae</taxon>
        <taxon>Corchorus</taxon>
    </lineage>
</organism>